<dbReference type="EMBL" id="NHPJ01000097">
    <property type="protein sequence ID" value="OYR55807.1"/>
    <property type="molecule type" value="Genomic_DNA"/>
</dbReference>
<organism evidence="7 8">
    <name type="scientific">Halorubrum halodurans</name>
    <dbReference type="NCBI Taxonomy" id="1383851"/>
    <lineage>
        <taxon>Archaea</taxon>
        <taxon>Methanobacteriati</taxon>
        <taxon>Methanobacteriota</taxon>
        <taxon>Stenosarchaea group</taxon>
        <taxon>Halobacteria</taxon>
        <taxon>Halobacteriales</taxon>
        <taxon>Haloferacaceae</taxon>
        <taxon>Halorubrum</taxon>
    </lineage>
</organism>
<feature type="transmembrane region" description="Helical" evidence="6">
    <location>
        <begin position="190"/>
        <end position="208"/>
    </location>
</feature>
<evidence type="ECO:0000256" key="3">
    <source>
        <dbReference type="ARBA" id="ARBA00022692"/>
    </source>
</evidence>
<dbReference type="CDD" id="cd13128">
    <property type="entry name" value="MATE_Wzx_like"/>
    <property type="match status" value="1"/>
</dbReference>
<sequence length="511" mass="55669">MGENTPDDSGVTTLATQGGITFFGSIIGRGLGFVFTIGVTKLVSASTFGVYSLGLAIVLFTKSIADLSVYRGIDYYIPQYLLDENYDEARNLFATISVIALLGTGLAVIVLWSFTPYLSSIFGEDRLTAILPVLALALPFLSFRDVTVRMFIAIKQLRYRVLLTNLLLPGGKLFITLVLIFAGYKLQGLVLGYLSSIIIVAFAGIVYLRRRVSWLFNGSIEGAELNNLFSYALPLVFAGVIHSTISQIDFFIIGYYPNTTSEDLAIYKVANLLGINLLIFLNSLAPVFKPMVTEVKQDDQLLNSRYALAARWILLFSLPVALTLILAPRTYLSLLFTRVYAAGSGALIILVLGYLVNSSVGPEGMVLEGLGFTKLTLANTALIVSVNAVLDILLIPRLGILGAAIGTAVGITCGVTAGVLELHYLRGLFPFEKRTIYVFLSGVPPLSVGWIATILIDSKLLLAVSLPFIILGTYLIFLRIFNVFGEEDRLVAELLEKKTGIDLIGWFIHSK</sequence>
<dbReference type="AlphaFoldDB" id="A0A256II46"/>
<feature type="transmembrane region" description="Helical" evidence="6">
    <location>
        <begin position="339"/>
        <end position="356"/>
    </location>
</feature>
<reference evidence="7 8" key="1">
    <citation type="journal article" date="2014" name="Front. Microbiol.">
        <title>Population and genomic analysis of the genus Halorubrum.</title>
        <authorList>
            <person name="Fullmer M.S."/>
            <person name="Soucy S.M."/>
            <person name="Swithers K.S."/>
            <person name="Makkay A.M."/>
            <person name="Wheeler R."/>
            <person name="Ventosa A."/>
            <person name="Gogarten J.P."/>
            <person name="Papke R.T."/>
        </authorList>
    </citation>
    <scope>NUCLEOTIDE SEQUENCE [LARGE SCALE GENOMIC DNA]</scope>
    <source>
        <strain evidence="7 8">Cb34</strain>
    </source>
</reference>
<feature type="transmembrane region" description="Helical" evidence="6">
    <location>
        <begin position="126"/>
        <end position="143"/>
    </location>
</feature>
<keyword evidence="8" id="KW-1185">Reference proteome</keyword>
<comment type="caution">
    <text evidence="7">The sequence shown here is derived from an EMBL/GenBank/DDBJ whole genome shotgun (WGS) entry which is preliminary data.</text>
</comment>
<feature type="transmembrane region" description="Helical" evidence="6">
    <location>
        <begin position="228"/>
        <end position="253"/>
    </location>
</feature>
<evidence type="ECO:0000256" key="1">
    <source>
        <dbReference type="ARBA" id="ARBA00004651"/>
    </source>
</evidence>
<evidence type="ECO:0000256" key="2">
    <source>
        <dbReference type="ARBA" id="ARBA00022475"/>
    </source>
</evidence>
<evidence type="ECO:0000256" key="4">
    <source>
        <dbReference type="ARBA" id="ARBA00022989"/>
    </source>
</evidence>
<dbReference type="OrthoDB" id="19148at2157"/>
<keyword evidence="2" id="KW-1003">Cell membrane</keyword>
<dbReference type="PANTHER" id="PTHR30250">
    <property type="entry name" value="PST FAMILY PREDICTED COLANIC ACID TRANSPORTER"/>
    <property type="match status" value="1"/>
</dbReference>
<feature type="transmembrane region" description="Helical" evidence="6">
    <location>
        <begin position="401"/>
        <end position="424"/>
    </location>
</feature>
<keyword evidence="5 6" id="KW-0472">Membrane</keyword>
<dbReference type="Proteomes" id="UP000216308">
    <property type="component" value="Unassembled WGS sequence"/>
</dbReference>
<feature type="transmembrane region" description="Helical" evidence="6">
    <location>
        <begin position="91"/>
        <end position="114"/>
    </location>
</feature>
<dbReference type="InterPro" id="IPR050833">
    <property type="entry name" value="Poly_Biosynth_Transport"/>
</dbReference>
<dbReference type="Pfam" id="PF13440">
    <property type="entry name" value="Polysacc_synt_3"/>
    <property type="match status" value="1"/>
</dbReference>
<dbReference type="PANTHER" id="PTHR30250:SF27">
    <property type="entry name" value="POLYSACCHARIDE BIOSYNTHESIS PROTEIN"/>
    <property type="match status" value="1"/>
</dbReference>
<feature type="transmembrane region" description="Helical" evidence="6">
    <location>
        <begin position="462"/>
        <end position="481"/>
    </location>
</feature>
<proteinExistence type="predicted"/>
<comment type="subcellular location">
    <subcellularLocation>
        <location evidence="1">Cell membrane</location>
        <topology evidence="1">Multi-pass membrane protein</topology>
    </subcellularLocation>
</comment>
<evidence type="ECO:0000313" key="7">
    <source>
        <dbReference type="EMBL" id="OYR55807.1"/>
    </source>
</evidence>
<dbReference type="RefSeq" id="WP_094532908.1">
    <property type="nucleotide sequence ID" value="NZ_NHPJ01000097.1"/>
</dbReference>
<feature type="transmembrane region" description="Helical" evidence="6">
    <location>
        <begin position="377"/>
        <end position="395"/>
    </location>
</feature>
<feature type="transmembrane region" description="Helical" evidence="6">
    <location>
        <begin position="163"/>
        <end position="184"/>
    </location>
</feature>
<gene>
    <name evidence="7" type="ORF">DJ70_10850</name>
</gene>
<evidence type="ECO:0000256" key="6">
    <source>
        <dbReference type="SAM" id="Phobius"/>
    </source>
</evidence>
<protein>
    <submittedName>
        <fullName evidence="7">Uncharacterized protein</fullName>
    </submittedName>
</protein>
<feature type="transmembrane region" description="Helical" evidence="6">
    <location>
        <begin position="306"/>
        <end position="327"/>
    </location>
</feature>
<feature type="transmembrane region" description="Helical" evidence="6">
    <location>
        <begin position="265"/>
        <end position="285"/>
    </location>
</feature>
<keyword evidence="3 6" id="KW-0812">Transmembrane</keyword>
<name>A0A256II46_9EURY</name>
<keyword evidence="4 6" id="KW-1133">Transmembrane helix</keyword>
<feature type="transmembrane region" description="Helical" evidence="6">
    <location>
        <begin position="48"/>
        <end position="70"/>
    </location>
</feature>
<feature type="transmembrane region" description="Helical" evidence="6">
    <location>
        <begin position="436"/>
        <end position="456"/>
    </location>
</feature>
<dbReference type="GO" id="GO:0005886">
    <property type="term" value="C:plasma membrane"/>
    <property type="evidence" value="ECO:0007669"/>
    <property type="project" value="UniProtKB-SubCell"/>
</dbReference>
<accession>A0A256II46</accession>
<evidence type="ECO:0000256" key="5">
    <source>
        <dbReference type="ARBA" id="ARBA00023136"/>
    </source>
</evidence>
<evidence type="ECO:0000313" key="8">
    <source>
        <dbReference type="Proteomes" id="UP000216308"/>
    </source>
</evidence>